<proteinExistence type="predicted"/>
<dbReference type="AlphaFoldDB" id="A0A0L0F2R9"/>
<name>A0A0L0F2R9_9EUKA</name>
<evidence type="ECO:0000313" key="1">
    <source>
        <dbReference type="EMBL" id="KNC70468.1"/>
    </source>
</evidence>
<dbReference type="RefSeq" id="XP_014144370.1">
    <property type="nucleotide sequence ID" value="XM_014288895.1"/>
</dbReference>
<gene>
    <name evidence="1" type="ORF">SARC_17001</name>
</gene>
<keyword evidence="2" id="KW-1185">Reference proteome</keyword>
<protein>
    <submittedName>
        <fullName evidence="1">Uncharacterized protein</fullName>
    </submittedName>
</protein>
<accession>A0A0L0F2R9</accession>
<feature type="non-terminal residue" evidence="1">
    <location>
        <position position="1"/>
    </location>
</feature>
<dbReference type="EMBL" id="KQ251087">
    <property type="protein sequence ID" value="KNC70468.1"/>
    <property type="molecule type" value="Genomic_DNA"/>
</dbReference>
<reference evidence="1 2" key="1">
    <citation type="submission" date="2011-02" db="EMBL/GenBank/DDBJ databases">
        <title>The Genome Sequence of Sphaeroforma arctica JP610.</title>
        <authorList>
            <consortium name="The Broad Institute Genome Sequencing Platform"/>
            <person name="Russ C."/>
            <person name="Cuomo C."/>
            <person name="Young S.K."/>
            <person name="Zeng Q."/>
            <person name="Gargeya S."/>
            <person name="Alvarado L."/>
            <person name="Berlin A."/>
            <person name="Chapman S.B."/>
            <person name="Chen Z."/>
            <person name="Freedman E."/>
            <person name="Gellesch M."/>
            <person name="Goldberg J."/>
            <person name="Griggs A."/>
            <person name="Gujja S."/>
            <person name="Heilman E."/>
            <person name="Heiman D."/>
            <person name="Howarth C."/>
            <person name="Mehta T."/>
            <person name="Neiman D."/>
            <person name="Pearson M."/>
            <person name="Roberts A."/>
            <person name="Saif S."/>
            <person name="Shea T."/>
            <person name="Shenoy N."/>
            <person name="Sisk P."/>
            <person name="Stolte C."/>
            <person name="Sykes S."/>
            <person name="White J."/>
            <person name="Yandava C."/>
            <person name="Burger G."/>
            <person name="Gray M.W."/>
            <person name="Holland P.W.H."/>
            <person name="King N."/>
            <person name="Lang F.B.F."/>
            <person name="Roger A.J."/>
            <person name="Ruiz-Trillo I."/>
            <person name="Haas B."/>
            <person name="Nusbaum C."/>
            <person name="Birren B."/>
        </authorList>
    </citation>
    <scope>NUCLEOTIDE SEQUENCE [LARGE SCALE GENOMIC DNA]</scope>
    <source>
        <strain evidence="1 2">JP610</strain>
    </source>
</reference>
<dbReference type="GeneID" id="25917505"/>
<evidence type="ECO:0000313" key="2">
    <source>
        <dbReference type="Proteomes" id="UP000054560"/>
    </source>
</evidence>
<dbReference type="Proteomes" id="UP000054560">
    <property type="component" value="Unassembled WGS sequence"/>
</dbReference>
<organism evidence="1 2">
    <name type="scientific">Sphaeroforma arctica JP610</name>
    <dbReference type="NCBI Taxonomy" id="667725"/>
    <lineage>
        <taxon>Eukaryota</taxon>
        <taxon>Ichthyosporea</taxon>
        <taxon>Ichthyophonida</taxon>
        <taxon>Sphaeroforma</taxon>
    </lineage>
</organism>
<sequence length="89" mass="9805">VYERVTTIHLNLAEVKGLGDQVDSTNALRLSQCMGGCRCSGPETAREWESGRVLHSPEMCGGCSTIHYTQLHENVSVCVQGRRIMLAKE</sequence>